<keyword evidence="6 9" id="KW-0648">Protein biosynthesis</keyword>
<dbReference type="Pfam" id="PF04480">
    <property type="entry name" value="DUF559"/>
    <property type="match status" value="1"/>
</dbReference>
<dbReference type="RefSeq" id="WP_129015300.1">
    <property type="nucleotide sequence ID" value="NZ_SDDZ01000001.1"/>
</dbReference>
<dbReference type="PANTHER" id="PTHR43740">
    <property type="entry name" value="LEUCYL-TRNA SYNTHETASE"/>
    <property type="match status" value="1"/>
</dbReference>
<dbReference type="GO" id="GO:0005829">
    <property type="term" value="C:cytosol"/>
    <property type="evidence" value="ECO:0007669"/>
    <property type="project" value="TreeGrafter"/>
</dbReference>
<dbReference type="HAMAP" id="MF_00049_B">
    <property type="entry name" value="Leu_tRNA_synth_B"/>
    <property type="match status" value="1"/>
</dbReference>
<feature type="binding site" evidence="9">
    <location>
        <position position="909"/>
    </location>
    <ligand>
        <name>ATP</name>
        <dbReference type="ChEBI" id="CHEBI:30616"/>
    </ligand>
</feature>
<evidence type="ECO:0000256" key="1">
    <source>
        <dbReference type="ARBA" id="ARBA00005594"/>
    </source>
</evidence>
<dbReference type="InterPro" id="IPR007569">
    <property type="entry name" value="DUF559"/>
</dbReference>
<dbReference type="InterPro" id="IPR047216">
    <property type="entry name" value="Endonuclease_DUF559_bact"/>
</dbReference>
<dbReference type="CDD" id="cd01038">
    <property type="entry name" value="Endonuclease_DUF559"/>
    <property type="match status" value="1"/>
</dbReference>
<evidence type="ECO:0000256" key="7">
    <source>
        <dbReference type="ARBA" id="ARBA00023146"/>
    </source>
</evidence>
<feature type="domain" description="Methionyl/Leucyl tRNA synthetase" evidence="13">
    <location>
        <begin position="38"/>
        <end position="146"/>
    </location>
</feature>
<evidence type="ECO:0000259" key="11">
    <source>
        <dbReference type="Pfam" id="PF04480"/>
    </source>
</evidence>
<comment type="catalytic activity">
    <reaction evidence="8 9">
        <text>tRNA(Leu) + L-leucine + ATP = L-leucyl-tRNA(Leu) + AMP + diphosphate</text>
        <dbReference type="Rhea" id="RHEA:11688"/>
        <dbReference type="Rhea" id="RHEA-COMP:9613"/>
        <dbReference type="Rhea" id="RHEA-COMP:9622"/>
        <dbReference type="ChEBI" id="CHEBI:30616"/>
        <dbReference type="ChEBI" id="CHEBI:33019"/>
        <dbReference type="ChEBI" id="CHEBI:57427"/>
        <dbReference type="ChEBI" id="CHEBI:78442"/>
        <dbReference type="ChEBI" id="CHEBI:78494"/>
        <dbReference type="ChEBI" id="CHEBI:456215"/>
        <dbReference type="EC" id="6.1.1.4"/>
    </reaction>
</comment>
<organism evidence="15 16">
    <name type="scientific">Gelidibacter gilvus</name>
    <dbReference type="NCBI Taxonomy" id="59602"/>
    <lineage>
        <taxon>Bacteria</taxon>
        <taxon>Pseudomonadati</taxon>
        <taxon>Bacteroidota</taxon>
        <taxon>Flavobacteriia</taxon>
        <taxon>Flavobacteriales</taxon>
        <taxon>Flavobacteriaceae</taxon>
        <taxon>Gelidibacter</taxon>
    </lineage>
</organism>
<evidence type="ECO:0000256" key="5">
    <source>
        <dbReference type="ARBA" id="ARBA00022840"/>
    </source>
</evidence>
<feature type="domain" description="Methionyl/Valyl/Leucyl/Isoleucyl-tRNA synthetase anticodon-binding" evidence="12">
    <location>
        <begin position="987"/>
        <end position="1098"/>
    </location>
</feature>
<comment type="subcellular location">
    <subcellularLocation>
        <location evidence="9">Cytoplasm</location>
    </subcellularLocation>
</comment>
<dbReference type="InterPro" id="IPR015413">
    <property type="entry name" value="Methionyl/Leucyl_tRNA_Synth"/>
</dbReference>
<feature type="domain" description="DUF559" evidence="11">
    <location>
        <begin position="322"/>
        <end position="424"/>
    </location>
</feature>
<comment type="caution">
    <text evidence="15">The sequence shown here is derived from an EMBL/GenBank/DDBJ whole genome shotgun (WGS) entry which is preliminary data.</text>
</comment>
<dbReference type="InterPro" id="IPR009008">
    <property type="entry name" value="Val/Leu/Ile-tRNA-synth_edit"/>
</dbReference>
<dbReference type="FunFam" id="3.40.50.620:FF:000056">
    <property type="entry name" value="Leucine--tRNA ligase"/>
    <property type="match status" value="1"/>
</dbReference>
<dbReference type="InterPro" id="IPR025709">
    <property type="entry name" value="Leu_tRNA-synth_edit"/>
</dbReference>
<evidence type="ECO:0000256" key="10">
    <source>
        <dbReference type="RuleBase" id="RU363039"/>
    </source>
</evidence>
<feature type="domain" description="Leucyl-tRNA synthetase editing" evidence="14">
    <location>
        <begin position="435"/>
        <end position="596"/>
    </location>
</feature>
<dbReference type="GO" id="GO:0004823">
    <property type="term" value="F:leucine-tRNA ligase activity"/>
    <property type="evidence" value="ECO:0007669"/>
    <property type="project" value="UniProtKB-UniRule"/>
</dbReference>
<dbReference type="Gene3D" id="3.40.960.10">
    <property type="entry name" value="VSR Endonuclease"/>
    <property type="match status" value="1"/>
</dbReference>
<accession>A0A4Q0XJQ0</accession>
<evidence type="ECO:0000259" key="14">
    <source>
        <dbReference type="Pfam" id="PF13603"/>
    </source>
</evidence>
<dbReference type="GO" id="GO:0005524">
    <property type="term" value="F:ATP binding"/>
    <property type="evidence" value="ECO:0007669"/>
    <property type="project" value="UniProtKB-UniRule"/>
</dbReference>
<dbReference type="SUPFAM" id="SSF52374">
    <property type="entry name" value="Nucleotidylyl transferase"/>
    <property type="match status" value="1"/>
</dbReference>
<dbReference type="PRINTS" id="PR00985">
    <property type="entry name" value="TRNASYNTHLEU"/>
</dbReference>
<dbReference type="InterPro" id="IPR013155">
    <property type="entry name" value="M/V/L/I-tRNA-synth_anticd-bd"/>
</dbReference>
<keyword evidence="3 9" id="KW-0436">Ligase</keyword>
<gene>
    <name evidence="9" type="primary">leuS</name>
    <name evidence="15" type="ORF">ESZ48_00210</name>
</gene>
<dbReference type="InterPro" id="IPR009080">
    <property type="entry name" value="tRNAsynth_Ia_anticodon-bd"/>
</dbReference>
<name>A0A4Q0XJQ0_9FLAO</name>
<comment type="similarity">
    <text evidence="1 9 10">Belongs to the class-I aminoacyl-tRNA synthetase family.</text>
</comment>
<keyword evidence="7 9" id="KW-0030">Aminoacyl-tRNA synthetase</keyword>
<dbReference type="AlphaFoldDB" id="A0A4Q0XJQ0"/>
<evidence type="ECO:0000259" key="13">
    <source>
        <dbReference type="Pfam" id="PF09334"/>
    </source>
</evidence>
<dbReference type="SUPFAM" id="SSF47323">
    <property type="entry name" value="Anticodon-binding domain of a subclass of class I aminoacyl-tRNA synthetases"/>
    <property type="match status" value="1"/>
</dbReference>
<dbReference type="Gene3D" id="3.40.50.620">
    <property type="entry name" value="HUPs"/>
    <property type="match status" value="3"/>
</dbReference>
<keyword evidence="16" id="KW-1185">Reference proteome</keyword>
<dbReference type="SUPFAM" id="SSF52980">
    <property type="entry name" value="Restriction endonuclease-like"/>
    <property type="match status" value="1"/>
</dbReference>
<dbReference type="InterPro" id="IPR014729">
    <property type="entry name" value="Rossmann-like_a/b/a_fold"/>
</dbReference>
<dbReference type="InterPro" id="IPR002302">
    <property type="entry name" value="Leu-tRNA-ligase"/>
</dbReference>
<dbReference type="FunFam" id="1.10.730.10:FF:000011">
    <property type="entry name" value="Leucine--tRNA ligase chloroplastic/mitochondrial"/>
    <property type="match status" value="1"/>
</dbReference>
<dbReference type="EMBL" id="SDDZ01000001">
    <property type="protein sequence ID" value="RXJ52164.1"/>
    <property type="molecule type" value="Genomic_DNA"/>
</dbReference>
<keyword evidence="2 9" id="KW-0963">Cytoplasm</keyword>
<feature type="short sequence motif" description="'KMSKS' region" evidence="9">
    <location>
        <begin position="906"/>
        <end position="910"/>
    </location>
</feature>
<dbReference type="PANTHER" id="PTHR43740:SF2">
    <property type="entry name" value="LEUCINE--TRNA LIGASE, MITOCHONDRIAL"/>
    <property type="match status" value="1"/>
</dbReference>
<comment type="caution">
    <text evidence="9">Lacks conserved residue(s) required for the propagation of feature annotation.</text>
</comment>
<dbReference type="FunFam" id="3.40.50.620:FF:000060">
    <property type="entry name" value="Leucine--tRNA ligase"/>
    <property type="match status" value="1"/>
</dbReference>
<dbReference type="CDD" id="cd07958">
    <property type="entry name" value="Anticodon_Ia_Leu_BEm"/>
    <property type="match status" value="1"/>
</dbReference>
<evidence type="ECO:0000256" key="3">
    <source>
        <dbReference type="ARBA" id="ARBA00022598"/>
    </source>
</evidence>
<dbReference type="OrthoDB" id="9810365at2"/>
<evidence type="ECO:0000256" key="9">
    <source>
        <dbReference type="HAMAP-Rule" id="MF_00049"/>
    </source>
</evidence>
<dbReference type="Gene3D" id="1.10.730.10">
    <property type="entry name" value="Isoleucyl-tRNA Synthetase, Domain 1"/>
    <property type="match status" value="2"/>
</dbReference>
<dbReference type="Pfam" id="PF09334">
    <property type="entry name" value="tRNA-synt_1g"/>
    <property type="match status" value="1"/>
</dbReference>
<evidence type="ECO:0000256" key="6">
    <source>
        <dbReference type="ARBA" id="ARBA00022917"/>
    </source>
</evidence>
<evidence type="ECO:0000259" key="12">
    <source>
        <dbReference type="Pfam" id="PF08264"/>
    </source>
</evidence>
<protein>
    <recommendedName>
        <fullName evidence="9">Leucine--tRNA ligase</fullName>
        <ecNumber evidence="9">6.1.1.4</ecNumber>
    </recommendedName>
    <alternativeName>
        <fullName evidence="9">Leucyl-tRNA synthetase</fullName>
        <shortName evidence="9">LeuRS</shortName>
    </alternativeName>
</protein>
<keyword evidence="4 9" id="KW-0547">Nucleotide-binding</keyword>
<dbReference type="EC" id="6.1.1.4" evidence="9"/>
<dbReference type="GO" id="GO:0006429">
    <property type="term" value="P:leucyl-tRNA aminoacylation"/>
    <property type="evidence" value="ECO:0007669"/>
    <property type="project" value="UniProtKB-UniRule"/>
</dbReference>
<proteinExistence type="inferred from homology"/>
<dbReference type="GO" id="GO:0002161">
    <property type="term" value="F:aminoacyl-tRNA deacylase activity"/>
    <property type="evidence" value="ECO:0007669"/>
    <property type="project" value="InterPro"/>
</dbReference>
<dbReference type="Gene3D" id="3.90.740.10">
    <property type="entry name" value="Valyl/Leucyl/Isoleucyl-tRNA synthetase, editing domain"/>
    <property type="match status" value="1"/>
</dbReference>
<reference evidence="15 16" key="1">
    <citation type="submission" date="2019-01" db="EMBL/GenBank/DDBJ databases">
        <title>Genome sequence of the Antarctic species Gelidibacter gilvus ACAM 158(T).</title>
        <authorList>
            <person name="Bowman J.P."/>
        </authorList>
    </citation>
    <scope>NUCLEOTIDE SEQUENCE [LARGE SCALE GENOMIC DNA]</scope>
    <source>
        <strain evidence="15 16">IC158</strain>
    </source>
</reference>
<evidence type="ECO:0000256" key="8">
    <source>
        <dbReference type="ARBA" id="ARBA00047469"/>
    </source>
</evidence>
<evidence type="ECO:0000256" key="4">
    <source>
        <dbReference type="ARBA" id="ARBA00022741"/>
    </source>
</evidence>
<evidence type="ECO:0000313" key="15">
    <source>
        <dbReference type="EMBL" id="RXJ52164.1"/>
    </source>
</evidence>
<dbReference type="Pfam" id="PF13603">
    <property type="entry name" value="tRNA-synt_1_2"/>
    <property type="match status" value="1"/>
</dbReference>
<dbReference type="InterPro" id="IPR011335">
    <property type="entry name" value="Restrct_endonuc-II-like"/>
</dbReference>
<evidence type="ECO:0000256" key="2">
    <source>
        <dbReference type="ARBA" id="ARBA00022490"/>
    </source>
</evidence>
<dbReference type="InterPro" id="IPR001412">
    <property type="entry name" value="aa-tRNA-synth_I_CS"/>
</dbReference>
<dbReference type="PROSITE" id="PS00178">
    <property type="entry name" value="AA_TRNA_LIGASE_I"/>
    <property type="match status" value="1"/>
</dbReference>
<sequence>MYYNFNEIEKKWQDFWAKNQTFKATNNSEKPKYYVLDMFPYPSGAGLHVGHPLGYIASDIYSRYKRHKGFNVLHPQGYDSFGLPAEQYAIQTGQHPAVTTEENIKTYRRQLDQIGFSFDWSREVRTSDPSYYKWTQWIFIQLFESWYNNTSNKAEPIDTLIAIFASEGNANINAVCDDHIEKFSASDWNTFSSEKQQEILLKYRLTYLAETEVNWCPALGTVLANDEIVNGVSERGGHSVVRKKMTQWSMRISAYAERLLQGLNDIDWTESLKESQRNWIGKSIGATVTFPILSFPEGEEKSDVIAKPGYMTGGNNAHLLLEKAKAMRNNPTEAEKILWSHLRSKGTGDKFRQQHLIDDFIVDFVCLSKKLVVEIDGAIHDSQIEEDALRTQRLNDKGFKVIRFRNDEIFEDCDSVLKTIESHLKAYSVPTSGVRGIQVFTTRPDTIFGVSFMTLAPEHDLVSQITTPEQKNEVEAYIKSTAKRSERDRMSDVKTITGAFTGAYAEHPFSKEPIPIWIGDYVLAGYGTGAVMSVPCGDQRDYDFAKHFNIPIPNIFEGIDISEEAYVSKDNVVIANSDFLNGLSLKEATKKVISELEKLNQGEGKINYRLRDAVFSRQRYWGEPFPVYYVNGMPQMIDKKHLPIRLPEVEKYLPTETGEPPLGRADIWAWDVEQSEVVSNQLIDHKTVFPLELNTMPGWAGSSWYFFRYMDAQNDEAFASEEALAYWKDVDLYIGGSEHATGHLLYSRFWVKFMKDRGFVSIEEPFKKLINQGMILGTSAFVRRVDGFIFEKGKLGVTAYHAGGYDINTNILLSNGKATDQEYLKELLLKFKPNDEIALKAYNQILENIEEYKITIRPGIHADVSFVNSSDELDIEAFINWRPEFKDAEFITEEDGSFKVSREVEKMSKSKYNVVNPDAICEQYGADSLRMYEMFLGPLEQAKPWNTAGISGVNGFLKKLWKLYHQGENGSFYVNSSPPSEGLGEELKTLHRTIKKVEEDIESFSFNTSVSTFMIAVNELTALKCTSKEILEPLLILLSPYAPHISEELWSQLGHNESISTAAFPKFDAKYLVESSKKYPISFNGKVKFTLELPMDMTKEDIEKTVMAHEKTMAQLEGRTPKKVIVVPGKIVNIVG</sequence>
<dbReference type="SUPFAM" id="SSF50677">
    <property type="entry name" value="ValRS/IleRS/LeuRS editing domain"/>
    <property type="match status" value="1"/>
</dbReference>
<evidence type="ECO:0000313" key="16">
    <source>
        <dbReference type="Proteomes" id="UP000289792"/>
    </source>
</evidence>
<dbReference type="Pfam" id="PF08264">
    <property type="entry name" value="Anticodon_1"/>
    <property type="match status" value="1"/>
</dbReference>
<dbReference type="Proteomes" id="UP000289792">
    <property type="component" value="Unassembled WGS sequence"/>
</dbReference>
<keyword evidence="5 9" id="KW-0067">ATP-binding</keyword>